<feature type="transmembrane region" description="Helical" evidence="1">
    <location>
        <begin position="7"/>
        <end position="25"/>
    </location>
</feature>
<dbReference type="OrthoDB" id="10622867at2759"/>
<dbReference type="InterPro" id="IPR040405">
    <property type="entry name" value="DDB_G0275255-like"/>
</dbReference>
<accession>A0A8J4PZ69</accession>
<keyword evidence="3" id="KW-1185">Reference proteome</keyword>
<name>A0A8J4PZ69_9MYCE</name>
<proteinExistence type="predicted"/>
<evidence type="ECO:0000313" key="3">
    <source>
        <dbReference type="Proteomes" id="UP000695562"/>
    </source>
</evidence>
<reference evidence="2" key="1">
    <citation type="submission" date="2020-01" db="EMBL/GenBank/DDBJ databases">
        <title>Development of genomics and gene disruption for Polysphondylium violaceum indicates a role for the polyketide synthase stlB in stalk morphogenesis.</title>
        <authorList>
            <person name="Narita B."/>
            <person name="Kawabe Y."/>
            <person name="Kin K."/>
            <person name="Saito T."/>
            <person name="Gibbs R."/>
            <person name="Kuspa A."/>
            <person name="Muzny D."/>
            <person name="Queller D."/>
            <person name="Richards S."/>
            <person name="Strassman J."/>
            <person name="Sucgang R."/>
            <person name="Worley K."/>
            <person name="Schaap P."/>
        </authorList>
    </citation>
    <scope>NUCLEOTIDE SEQUENCE</scope>
    <source>
        <strain evidence="2">QSvi11</strain>
    </source>
</reference>
<dbReference type="EMBL" id="AJWJ01000123">
    <property type="protein sequence ID" value="KAF2074904.1"/>
    <property type="molecule type" value="Genomic_DNA"/>
</dbReference>
<keyword evidence="1" id="KW-0472">Membrane</keyword>
<evidence type="ECO:0000256" key="1">
    <source>
        <dbReference type="SAM" id="Phobius"/>
    </source>
</evidence>
<dbReference type="AlphaFoldDB" id="A0A8J4PZ69"/>
<dbReference type="PANTHER" id="PTHR34411:SF5">
    <property type="entry name" value="DUF6748 DOMAIN-CONTAINING PROTEIN"/>
    <property type="match status" value="1"/>
</dbReference>
<evidence type="ECO:0000313" key="2">
    <source>
        <dbReference type="EMBL" id="KAF2074904.1"/>
    </source>
</evidence>
<comment type="caution">
    <text evidence="2">The sequence shown here is derived from an EMBL/GenBank/DDBJ whole genome shotgun (WGS) entry which is preliminary data.</text>
</comment>
<dbReference type="PANTHER" id="PTHR34411">
    <property type="entry name" value="DUF6748 DOMAIN-CONTAINING PROTEIN-RELATED"/>
    <property type="match status" value="1"/>
</dbReference>
<protein>
    <submittedName>
        <fullName evidence="2">Uncharacterized protein</fullName>
    </submittedName>
</protein>
<keyword evidence="1" id="KW-1133">Transmembrane helix</keyword>
<dbReference type="Proteomes" id="UP000695562">
    <property type="component" value="Unassembled WGS sequence"/>
</dbReference>
<sequence>MVSLKNNSLFIFIICYISIVVVYGFPPPILRTSGYFGVRGEKIAECNSSDSNNSQCFKFYLKKLNTMETEQLIDRFQFGPYVPQNMNQIIQDDQVFSDTSVDFVYNLIFYGSLTPQRSFQILRVYKYLPKSTPPRGGPLSKYYFVKVLDENDKSNNHMNNAKRNGLTIRLGGGGARDKYIITELNTFGQRPISYIRNNEYTPDKIPGFDTNWFEARIIDTEDHRLLAHGDFVEISDLAASLRLGSAFINIPDPAPNAPCGIAVVPDCPTDQVRWITRHNDRCIQKNDCITPKPIEECFYVPLPNCTQHYRLVSIMNQDGCNHYYCDFNQLDIISR</sequence>
<organism evidence="2 3">
    <name type="scientific">Polysphondylium violaceum</name>
    <dbReference type="NCBI Taxonomy" id="133409"/>
    <lineage>
        <taxon>Eukaryota</taxon>
        <taxon>Amoebozoa</taxon>
        <taxon>Evosea</taxon>
        <taxon>Eumycetozoa</taxon>
        <taxon>Dictyostelia</taxon>
        <taxon>Dictyosteliales</taxon>
        <taxon>Dictyosteliaceae</taxon>
        <taxon>Polysphondylium</taxon>
    </lineage>
</organism>
<keyword evidence="1" id="KW-0812">Transmembrane</keyword>
<gene>
    <name evidence="2" type="ORF">CYY_003781</name>
</gene>